<feature type="region of interest" description="Disordered" evidence="1">
    <location>
        <begin position="1"/>
        <end position="23"/>
    </location>
</feature>
<feature type="non-terminal residue" evidence="2">
    <location>
        <position position="1"/>
    </location>
</feature>
<evidence type="ECO:0000313" key="2">
    <source>
        <dbReference type="EMBL" id="GAH68382.1"/>
    </source>
</evidence>
<dbReference type="AlphaFoldDB" id="X1HG25"/>
<organism evidence="2">
    <name type="scientific">marine sediment metagenome</name>
    <dbReference type="NCBI Taxonomy" id="412755"/>
    <lineage>
        <taxon>unclassified sequences</taxon>
        <taxon>metagenomes</taxon>
        <taxon>ecological metagenomes</taxon>
    </lineage>
</organism>
<comment type="caution">
    <text evidence="2">The sequence shown here is derived from an EMBL/GenBank/DDBJ whole genome shotgun (WGS) entry which is preliminary data.</text>
</comment>
<reference evidence="2" key="1">
    <citation type="journal article" date="2014" name="Front. Microbiol.">
        <title>High frequency of phylogenetically diverse reductive dehalogenase-homologous genes in deep subseafloor sedimentary metagenomes.</title>
        <authorList>
            <person name="Kawai M."/>
            <person name="Futagami T."/>
            <person name="Toyoda A."/>
            <person name="Takaki Y."/>
            <person name="Nishi S."/>
            <person name="Hori S."/>
            <person name="Arai W."/>
            <person name="Tsubouchi T."/>
            <person name="Morono Y."/>
            <person name="Uchiyama I."/>
            <person name="Ito T."/>
            <person name="Fujiyama A."/>
            <person name="Inagaki F."/>
            <person name="Takami H."/>
        </authorList>
    </citation>
    <scope>NUCLEOTIDE SEQUENCE</scope>
    <source>
        <strain evidence="2">Expedition CK06-06</strain>
    </source>
</reference>
<proteinExistence type="predicted"/>
<sequence length="41" mass="4581">LSKYSARKQALAKDNNNRSRARIELPLKKNTATLCKTMGCS</sequence>
<gene>
    <name evidence="2" type="ORF">S03H2_54649</name>
</gene>
<evidence type="ECO:0000256" key="1">
    <source>
        <dbReference type="SAM" id="MobiDB-lite"/>
    </source>
</evidence>
<protein>
    <submittedName>
        <fullName evidence="2">Uncharacterized protein</fullName>
    </submittedName>
</protein>
<name>X1HG25_9ZZZZ</name>
<dbReference type="EMBL" id="BARU01034853">
    <property type="protein sequence ID" value="GAH68382.1"/>
    <property type="molecule type" value="Genomic_DNA"/>
</dbReference>
<accession>X1HG25</accession>